<evidence type="ECO:0000256" key="6">
    <source>
        <dbReference type="ARBA" id="ARBA00022989"/>
    </source>
</evidence>
<dbReference type="InterPro" id="IPR001873">
    <property type="entry name" value="ENaC"/>
</dbReference>
<protein>
    <recommendedName>
        <fullName evidence="16">Sodium channel protein Nach</fullName>
    </recommendedName>
</protein>
<keyword evidence="9 13" id="KW-0472">Membrane</keyword>
<dbReference type="OrthoDB" id="5874059at2759"/>
<evidence type="ECO:0000256" key="4">
    <source>
        <dbReference type="ARBA" id="ARBA00022461"/>
    </source>
</evidence>
<evidence type="ECO:0000256" key="12">
    <source>
        <dbReference type="RuleBase" id="RU000679"/>
    </source>
</evidence>
<keyword evidence="4 12" id="KW-0894">Sodium channel</keyword>
<keyword evidence="8 12" id="KW-0406">Ion transport</keyword>
<keyword evidence="10 12" id="KW-0739">Sodium transport</keyword>
<keyword evidence="7" id="KW-0915">Sodium</keyword>
<dbReference type="KEGG" id="dan:6494702"/>
<feature type="transmembrane region" description="Helical" evidence="13">
    <location>
        <begin position="441"/>
        <end position="461"/>
    </location>
</feature>
<evidence type="ECO:0000256" key="5">
    <source>
        <dbReference type="ARBA" id="ARBA00022692"/>
    </source>
</evidence>
<evidence type="ECO:0000256" key="10">
    <source>
        <dbReference type="ARBA" id="ARBA00023201"/>
    </source>
</evidence>
<evidence type="ECO:0000256" key="11">
    <source>
        <dbReference type="ARBA" id="ARBA00023303"/>
    </source>
</evidence>
<dbReference type="FunCoup" id="B3MFG4">
    <property type="interactions" value="10"/>
</dbReference>
<dbReference type="Pfam" id="PF00858">
    <property type="entry name" value="ASC"/>
    <property type="match status" value="1"/>
</dbReference>
<reference evidence="14 15" key="1">
    <citation type="journal article" date="2007" name="Nature">
        <title>Evolution of genes and genomes on the Drosophila phylogeny.</title>
        <authorList>
            <consortium name="Drosophila 12 Genomes Consortium"/>
            <person name="Clark A.G."/>
            <person name="Eisen M.B."/>
            <person name="Smith D.R."/>
            <person name="Bergman C.M."/>
            <person name="Oliver B."/>
            <person name="Markow T.A."/>
            <person name="Kaufman T.C."/>
            <person name="Kellis M."/>
            <person name="Gelbart W."/>
            <person name="Iyer V.N."/>
            <person name="Pollard D.A."/>
            <person name="Sackton T.B."/>
            <person name="Larracuente A.M."/>
            <person name="Singh N.D."/>
            <person name="Abad J.P."/>
            <person name="Abt D.N."/>
            <person name="Adryan B."/>
            <person name="Aguade M."/>
            <person name="Akashi H."/>
            <person name="Anderson W.W."/>
            <person name="Aquadro C.F."/>
            <person name="Ardell D.H."/>
            <person name="Arguello R."/>
            <person name="Artieri C.G."/>
            <person name="Barbash D.A."/>
            <person name="Barker D."/>
            <person name="Barsanti P."/>
            <person name="Batterham P."/>
            <person name="Batzoglou S."/>
            <person name="Begun D."/>
            <person name="Bhutkar A."/>
            <person name="Blanco E."/>
            <person name="Bosak S.A."/>
            <person name="Bradley R.K."/>
            <person name="Brand A.D."/>
            <person name="Brent M.R."/>
            <person name="Brooks A.N."/>
            <person name="Brown R.H."/>
            <person name="Butlin R.K."/>
            <person name="Caggese C."/>
            <person name="Calvi B.R."/>
            <person name="Bernardo de Carvalho A."/>
            <person name="Caspi A."/>
            <person name="Castrezana S."/>
            <person name="Celniker S.E."/>
            <person name="Chang J.L."/>
            <person name="Chapple C."/>
            <person name="Chatterji S."/>
            <person name="Chinwalla A."/>
            <person name="Civetta A."/>
            <person name="Clifton S.W."/>
            <person name="Comeron J.M."/>
            <person name="Costello J.C."/>
            <person name="Coyne J.A."/>
            <person name="Daub J."/>
            <person name="David R.G."/>
            <person name="Delcher A.L."/>
            <person name="Delehaunty K."/>
            <person name="Do C.B."/>
            <person name="Ebling H."/>
            <person name="Edwards K."/>
            <person name="Eickbush T."/>
            <person name="Evans J.D."/>
            <person name="Filipski A."/>
            <person name="Findeiss S."/>
            <person name="Freyhult E."/>
            <person name="Fulton L."/>
            <person name="Fulton R."/>
            <person name="Garcia A.C."/>
            <person name="Gardiner A."/>
            <person name="Garfield D.A."/>
            <person name="Garvin B.E."/>
            <person name="Gibson G."/>
            <person name="Gilbert D."/>
            <person name="Gnerre S."/>
            <person name="Godfrey J."/>
            <person name="Good R."/>
            <person name="Gotea V."/>
            <person name="Gravely B."/>
            <person name="Greenberg A.J."/>
            <person name="Griffiths-Jones S."/>
            <person name="Gross S."/>
            <person name="Guigo R."/>
            <person name="Gustafson E.A."/>
            <person name="Haerty W."/>
            <person name="Hahn M.W."/>
            <person name="Halligan D.L."/>
            <person name="Halpern A.L."/>
            <person name="Halter G.M."/>
            <person name="Han M.V."/>
            <person name="Heger A."/>
            <person name="Hillier L."/>
            <person name="Hinrichs A.S."/>
            <person name="Holmes I."/>
            <person name="Hoskins R.A."/>
            <person name="Hubisz M.J."/>
            <person name="Hultmark D."/>
            <person name="Huntley M.A."/>
            <person name="Jaffe D.B."/>
            <person name="Jagadeeshan S."/>
            <person name="Jeck W.R."/>
            <person name="Johnson J."/>
            <person name="Jones C.D."/>
            <person name="Jordan W.C."/>
            <person name="Karpen G.H."/>
            <person name="Kataoka E."/>
            <person name="Keightley P.D."/>
            <person name="Kheradpour P."/>
            <person name="Kirkness E.F."/>
            <person name="Koerich L.B."/>
            <person name="Kristiansen K."/>
            <person name="Kudrna D."/>
            <person name="Kulathinal R.J."/>
            <person name="Kumar S."/>
            <person name="Kwok R."/>
            <person name="Lander E."/>
            <person name="Langley C.H."/>
            <person name="Lapoint R."/>
            <person name="Lazzaro B.P."/>
            <person name="Lee S.J."/>
            <person name="Levesque L."/>
            <person name="Li R."/>
            <person name="Lin C.F."/>
            <person name="Lin M.F."/>
            <person name="Lindblad-Toh K."/>
            <person name="Llopart A."/>
            <person name="Long M."/>
            <person name="Low L."/>
            <person name="Lozovsky E."/>
            <person name="Lu J."/>
            <person name="Luo M."/>
            <person name="Machado C.A."/>
            <person name="Makalowski W."/>
            <person name="Marzo M."/>
            <person name="Matsuda M."/>
            <person name="Matzkin L."/>
            <person name="McAllister B."/>
            <person name="McBride C.S."/>
            <person name="McKernan B."/>
            <person name="McKernan K."/>
            <person name="Mendez-Lago M."/>
            <person name="Minx P."/>
            <person name="Mollenhauer M.U."/>
            <person name="Montooth K."/>
            <person name="Mount S.M."/>
            <person name="Mu X."/>
            <person name="Myers E."/>
            <person name="Negre B."/>
            <person name="Newfeld S."/>
            <person name="Nielsen R."/>
            <person name="Noor M.A."/>
            <person name="O'Grady P."/>
            <person name="Pachter L."/>
            <person name="Papaceit M."/>
            <person name="Parisi M.J."/>
            <person name="Parisi M."/>
            <person name="Parts L."/>
            <person name="Pedersen J.S."/>
            <person name="Pesole G."/>
            <person name="Phillippy A.M."/>
            <person name="Ponting C.P."/>
            <person name="Pop M."/>
            <person name="Porcelli D."/>
            <person name="Powell J.R."/>
            <person name="Prohaska S."/>
            <person name="Pruitt K."/>
            <person name="Puig M."/>
            <person name="Quesneville H."/>
            <person name="Ram K.R."/>
            <person name="Rand D."/>
            <person name="Rasmussen M.D."/>
            <person name="Reed L.K."/>
            <person name="Reenan R."/>
            <person name="Reily A."/>
            <person name="Remington K.A."/>
            <person name="Rieger T.T."/>
            <person name="Ritchie M.G."/>
            <person name="Robin C."/>
            <person name="Rogers Y.H."/>
            <person name="Rohde C."/>
            <person name="Rozas J."/>
            <person name="Rubenfield M.J."/>
            <person name="Ruiz A."/>
            <person name="Russo S."/>
            <person name="Salzberg S.L."/>
            <person name="Sanchez-Gracia A."/>
            <person name="Saranga D.J."/>
            <person name="Sato H."/>
            <person name="Schaeffer S.W."/>
            <person name="Schatz M.C."/>
            <person name="Schlenke T."/>
            <person name="Schwartz R."/>
            <person name="Segarra C."/>
            <person name="Singh R.S."/>
            <person name="Sirot L."/>
            <person name="Sirota M."/>
            <person name="Sisneros N.B."/>
            <person name="Smith C.D."/>
            <person name="Smith T.F."/>
            <person name="Spieth J."/>
            <person name="Stage D.E."/>
            <person name="Stark A."/>
            <person name="Stephan W."/>
            <person name="Strausberg R.L."/>
            <person name="Strempel S."/>
            <person name="Sturgill D."/>
            <person name="Sutton G."/>
            <person name="Sutton G.G."/>
            <person name="Tao W."/>
            <person name="Teichmann S."/>
            <person name="Tobari Y.N."/>
            <person name="Tomimura Y."/>
            <person name="Tsolas J.M."/>
            <person name="Valente V.L."/>
            <person name="Venter E."/>
            <person name="Venter J.C."/>
            <person name="Vicario S."/>
            <person name="Vieira F.G."/>
            <person name="Vilella A.J."/>
            <person name="Villasante A."/>
            <person name="Walenz B."/>
            <person name="Wang J."/>
            <person name="Wasserman M."/>
            <person name="Watts T."/>
            <person name="Wilson D."/>
            <person name="Wilson R.K."/>
            <person name="Wing R.A."/>
            <person name="Wolfner M.F."/>
            <person name="Wong A."/>
            <person name="Wong G.K."/>
            <person name="Wu C.I."/>
            <person name="Wu G."/>
            <person name="Yamamoto D."/>
            <person name="Yang H.P."/>
            <person name="Yang S.P."/>
            <person name="Yorke J.A."/>
            <person name="Yoshida K."/>
            <person name="Zdobnov E."/>
            <person name="Zhang P."/>
            <person name="Zhang Y."/>
            <person name="Zimin A.V."/>
            <person name="Baldwin J."/>
            <person name="Abdouelleil A."/>
            <person name="Abdulkadir J."/>
            <person name="Abebe A."/>
            <person name="Abera B."/>
            <person name="Abreu J."/>
            <person name="Acer S.C."/>
            <person name="Aftuck L."/>
            <person name="Alexander A."/>
            <person name="An P."/>
            <person name="Anderson E."/>
            <person name="Anderson S."/>
            <person name="Arachi H."/>
            <person name="Azer M."/>
            <person name="Bachantsang P."/>
            <person name="Barry A."/>
            <person name="Bayul T."/>
            <person name="Berlin A."/>
            <person name="Bessette D."/>
            <person name="Bloom T."/>
            <person name="Blye J."/>
            <person name="Boguslavskiy L."/>
            <person name="Bonnet C."/>
            <person name="Boukhgalter B."/>
            <person name="Bourzgui I."/>
            <person name="Brown A."/>
            <person name="Cahill P."/>
            <person name="Channer S."/>
            <person name="Cheshatsang Y."/>
            <person name="Chuda L."/>
            <person name="Citroen M."/>
            <person name="Collymore A."/>
            <person name="Cooke P."/>
            <person name="Costello M."/>
            <person name="D'Aco K."/>
            <person name="Daza R."/>
            <person name="De Haan G."/>
            <person name="DeGray S."/>
            <person name="DeMaso C."/>
            <person name="Dhargay N."/>
            <person name="Dooley K."/>
            <person name="Dooley E."/>
            <person name="Doricent M."/>
            <person name="Dorje P."/>
            <person name="Dorjee K."/>
            <person name="Dupes A."/>
            <person name="Elong R."/>
            <person name="Falk J."/>
            <person name="Farina A."/>
            <person name="Faro S."/>
            <person name="Ferguson D."/>
            <person name="Fisher S."/>
            <person name="Foley C.D."/>
            <person name="Franke A."/>
            <person name="Friedrich D."/>
            <person name="Gadbois L."/>
            <person name="Gearin G."/>
            <person name="Gearin C.R."/>
            <person name="Giannoukos G."/>
            <person name="Goode T."/>
            <person name="Graham J."/>
            <person name="Grandbois E."/>
            <person name="Grewal S."/>
            <person name="Gyaltsen K."/>
            <person name="Hafez N."/>
            <person name="Hagos B."/>
            <person name="Hall J."/>
            <person name="Henson C."/>
            <person name="Hollinger A."/>
            <person name="Honan T."/>
            <person name="Huard M.D."/>
            <person name="Hughes L."/>
            <person name="Hurhula B."/>
            <person name="Husby M.E."/>
            <person name="Kamat A."/>
            <person name="Kanga B."/>
            <person name="Kashin S."/>
            <person name="Khazanovich D."/>
            <person name="Kisner P."/>
            <person name="Lance K."/>
            <person name="Lara M."/>
            <person name="Lee W."/>
            <person name="Lennon N."/>
            <person name="Letendre F."/>
            <person name="LeVine R."/>
            <person name="Lipovsky A."/>
            <person name="Liu X."/>
            <person name="Liu J."/>
            <person name="Liu S."/>
            <person name="Lokyitsang T."/>
            <person name="Lokyitsang Y."/>
            <person name="Lubonja R."/>
            <person name="Lui A."/>
            <person name="MacDonald P."/>
            <person name="Magnisalis V."/>
            <person name="Maru K."/>
            <person name="Matthews C."/>
            <person name="McCusker W."/>
            <person name="McDonough S."/>
            <person name="Mehta T."/>
            <person name="Meldrim J."/>
            <person name="Meneus L."/>
            <person name="Mihai O."/>
            <person name="Mihalev A."/>
            <person name="Mihova T."/>
            <person name="Mittelman R."/>
            <person name="Mlenga V."/>
            <person name="Montmayeur A."/>
            <person name="Mulrain L."/>
            <person name="Navidi A."/>
            <person name="Naylor J."/>
            <person name="Negash T."/>
            <person name="Nguyen T."/>
            <person name="Nguyen N."/>
            <person name="Nicol R."/>
            <person name="Norbu C."/>
            <person name="Norbu N."/>
            <person name="Novod N."/>
            <person name="O'Neill B."/>
            <person name="Osman S."/>
            <person name="Markiewicz E."/>
            <person name="Oyono O.L."/>
            <person name="Patti C."/>
            <person name="Phunkhang P."/>
            <person name="Pierre F."/>
            <person name="Priest M."/>
            <person name="Raghuraman S."/>
            <person name="Rege F."/>
            <person name="Reyes R."/>
            <person name="Rise C."/>
            <person name="Rogov P."/>
            <person name="Ross K."/>
            <person name="Ryan E."/>
            <person name="Settipalli S."/>
            <person name="Shea T."/>
            <person name="Sherpa N."/>
            <person name="Shi L."/>
            <person name="Shih D."/>
            <person name="Sparrow T."/>
            <person name="Spaulding J."/>
            <person name="Stalker J."/>
            <person name="Stange-Thomann N."/>
            <person name="Stavropoulos S."/>
            <person name="Stone C."/>
            <person name="Strader C."/>
            <person name="Tesfaye S."/>
            <person name="Thomson T."/>
            <person name="Thoulutsang Y."/>
            <person name="Thoulutsang D."/>
            <person name="Topham K."/>
            <person name="Topping I."/>
            <person name="Tsamla T."/>
            <person name="Vassiliev H."/>
            <person name="Vo A."/>
            <person name="Wangchuk T."/>
            <person name="Wangdi T."/>
            <person name="Weiand M."/>
            <person name="Wilkinson J."/>
            <person name="Wilson A."/>
            <person name="Yadav S."/>
            <person name="Young G."/>
            <person name="Yu Q."/>
            <person name="Zembek L."/>
            <person name="Zhong D."/>
            <person name="Zimmer A."/>
            <person name="Zwirko Z."/>
            <person name="Jaffe D.B."/>
            <person name="Alvarez P."/>
            <person name="Brockman W."/>
            <person name="Butler J."/>
            <person name="Chin C."/>
            <person name="Gnerre S."/>
            <person name="Grabherr M."/>
            <person name="Kleber M."/>
            <person name="Mauceli E."/>
            <person name="MacCallum I."/>
        </authorList>
    </citation>
    <scope>NUCLEOTIDE SEQUENCE [LARGE SCALE GENOMIC DNA]</scope>
    <source>
        <strain evidence="15">Tucson 14024-0371.13</strain>
    </source>
</reference>
<keyword evidence="3 12" id="KW-0813">Transport</keyword>
<dbReference type="GeneID" id="6494702"/>
<proteinExistence type="inferred from homology"/>
<gene>
    <name evidence="14" type="primary">Dana\GF11840</name>
    <name evidence="14" type="synonym">dana_GLEANR_11864</name>
    <name evidence="14" type="ORF">GF11840</name>
</gene>
<feature type="transmembrane region" description="Helical" evidence="13">
    <location>
        <begin position="467"/>
        <end position="486"/>
    </location>
</feature>
<evidence type="ECO:0000256" key="2">
    <source>
        <dbReference type="ARBA" id="ARBA00007193"/>
    </source>
</evidence>
<keyword evidence="11 12" id="KW-0407">Ion channel</keyword>
<feature type="transmembrane region" description="Helical" evidence="13">
    <location>
        <begin position="69"/>
        <end position="88"/>
    </location>
</feature>
<keyword evidence="5 12" id="KW-0812">Transmembrane</keyword>
<dbReference type="EMBL" id="CH902619">
    <property type="protein sequence ID" value="EDV36649.1"/>
    <property type="molecule type" value="Genomic_DNA"/>
</dbReference>
<evidence type="ECO:0000313" key="15">
    <source>
        <dbReference type="Proteomes" id="UP000007801"/>
    </source>
</evidence>
<evidence type="ECO:0000256" key="9">
    <source>
        <dbReference type="ARBA" id="ARBA00023136"/>
    </source>
</evidence>
<dbReference type="PANTHER" id="PTHR11690:SF285">
    <property type="entry name" value="PICKPOCKET 3"/>
    <property type="match status" value="1"/>
</dbReference>
<evidence type="ECO:0000256" key="8">
    <source>
        <dbReference type="ARBA" id="ARBA00023065"/>
    </source>
</evidence>
<organism evidence="14 15">
    <name type="scientific">Drosophila ananassae</name>
    <name type="common">Fruit fly</name>
    <dbReference type="NCBI Taxonomy" id="7217"/>
    <lineage>
        <taxon>Eukaryota</taxon>
        <taxon>Metazoa</taxon>
        <taxon>Ecdysozoa</taxon>
        <taxon>Arthropoda</taxon>
        <taxon>Hexapoda</taxon>
        <taxon>Insecta</taxon>
        <taxon>Pterygota</taxon>
        <taxon>Neoptera</taxon>
        <taxon>Endopterygota</taxon>
        <taxon>Diptera</taxon>
        <taxon>Brachycera</taxon>
        <taxon>Muscomorpha</taxon>
        <taxon>Ephydroidea</taxon>
        <taxon>Drosophilidae</taxon>
        <taxon>Drosophila</taxon>
        <taxon>Sophophora</taxon>
    </lineage>
</organism>
<comment type="subcellular location">
    <subcellularLocation>
        <location evidence="1">Membrane</location>
        <topology evidence="1">Multi-pass membrane protein</topology>
    </subcellularLocation>
</comment>
<accession>B3MFG4</accession>
<comment type="similarity">
    <text evidence="2 12">Belongs to the amiloride-sensitive sodium channel (TC 1.A.6) family.</text>
</comment>
<dbReference type="PhylomeDB" id="B3MFG4"/>
<dbReference type="GO" id="GO:0015280">
    <property type="term" value="F:ligand-gated sodium channel activity"/>
    <property type="evidence" value="ECO:0007669"/>
    <property type="project" value="TreeGrafter"/>
</dbReference>
<evidence type="ECO:0000256" key="13">
    <source>
        <dbReference type="SAM" id="Phobius"/>
    </source>
</evidence>
<dbReference type="Gene3D" id="1.10.287.820">
    <property type="entry name" value="Acid-sensing ion channel domain"/>
    <property type="match status" value="1"/>
</dbReference>
<dbReference type="HOGENOM" id="CLU_024950_2_1_1"/>
<dbReference type="GO" id="GO:0005886">
    <property type="term" value="C:plasma membrane"/>
    <property type="evidence" value="ECO:0007669"/>
    <property type="project" value="TreeGrafter"/>
</dbReference>
<feature type="transmembrane region" description="Helical" evidence="13">
    <location>
        <begin position="42"/>
        <end position="63"/>
    </location>
</feature>
<dbReference type="eggNOG" id="KOG4294">
    <property type="taxonomic scope" value="Eukaryota"/>
</dbReference>
<dbReference type="AlphaFoldDB" id="B3MFG4"/>
<name>B3MFG4_DROAN</name>
<evidence type="ECO:0000256" key="7">
    <source>
        <dbReference type="ARBA" id="ARBA00023053"/>
    </source>
</evidence>
<sequence length="535" mass="60996">MASRRLSLWLRLISARVIRGLTPLLRKLMDILKACSNRMREVMAMAGAETGLLAISLIVHRRLHFMERALWLVVVLASVITALIISNVQLGRYFTSPTVISVDRDYRGWNGSLPAVTLCYYDHIDSFKANEYIQEVWNVSIIDEDYFYFMDFLYAVVNATAGNYAELVKFAEDERFDSIDLYEMITRVDRPFEQVISSFDANFDVHVQMVMTERGSCYAINSPMSTVLSGQPVAYELMPQPLSCQYGKQQCYIRMDLYESTGVLDVHSPFEVSASEANIVALHKSDEITASFKVLETVASKNLRQLSVAQRKCVFNNEETSNLKIYSKSLCLARCRAVMALEMCNCVPFFYPYVEGPSCNPAGFECLLDFKWPIWALHICKCPSTCTEIEYTMQTVKKSSWGVKNNEEVVSSETATSSFRWDLIPPKVRLRRDVVYSFEDLVVSFGGVLALFVGVSVMGLVEMGHVIIYNLLLDLFTFVSWLSAQLKHCYQKGNRKSVANRIHHHVLKNHHQLEEEQQRLSLADTAELPPFDYVN</sequence>
<dbReference type="PANTHER" id="PTHR11690">
    <property type="entry name" value="AMILORIDE-SENSITIVE SODIUM CHANNEL-RELATED"/>
    <property type="match status" value="1"/>
</dbReference>
<keyword evidence="15" id="KW-1185">Reference proteome</keyword>
<evidence type="ECO:0000256" key="3">
    <source>
        <dbReference type="ARBA" id="ARBA00022448"/>
    </source>
</evidence>
<dbReference type="InParanoid" id="B3MFG4"/>
<dbReference type="OMA" id="CWRRDDH"/>
<evidence type="ECO:0000313" key="14">
    <source>
        <dbReference type="EMBL" id="EDV36649.1"/>
    </source>
</evidence>
<dbReference type="FunFam" id="1.10.287.820:FF:000002">
    <property type="entry name" value="Pickpocket 31"/>
    <property type="match status" value="1"/>
</dbReference>
<evidence type="ECO:0000256" key="1">
    <source>
        <dbReference type="ARBA" id="ARBA00004141"/>
    </source>
</evidence>
<evidence type="ECO:0008006" key="16">
    <source>
        <dbReference type="Google" id="ProtNLM"/>
    </source>
</evidence>
<keyword evidence="6 13" id="KW-1133">Transmembrane helix</keyword>
<dbReference type="Proteomes" id="UP000007801">
    <property type="component" value="Unassembled WGS sequence"/>
</dbReference>